<evidence type="ECO:0000256" key="3">
    <source>
        <dbReference type="ARBA" id="ARBA00022618"/>
    </source>
</evidence>
<gene>
    <name evidence="8" type="primary">gpsB</name>
    <name evidence="8" type="ORF">E4665_16730</name>
</gene>
<evidence type="ECO:0000313" key="9">
    <source>
        <dbReference type="Proteomes" id="UP000298347"/>
    </source>
</evidence>
<evidence type="ECO:0000256" key="4">
    <source>
        <dbReference type="ARBA" id="ARBA00022960"/>
    </source>
</evidence>
<dbReference type="Proteomes" id="UP000298347">
    <property type="component" value="Unassembled WGS sequence"/>
</dbReference>
<protein>
    <submittedName>
        <fullName evidence="8">Cell division regulator GpsB</fullName>
    </submittedName>
</protein>
<evidence type="ECO:0000256" key="6">
    <source>
        <dbReference type="ARBA" id="ARBA00023306"/>
    </source>
</evidence>
<accession>A0A4Z0GK72</accession>
<dbReference type="NCBIfam" id="TIGR03544">
    <property type="entry name" value="DivI1A_domain"/>
    <property type="match status" value="1"/>
</dbReference>
<evidence type="ECO:0000313" key="8">
    <source>
        <dbReference type="EMBL" id="TGA96073.1"/>
    </source>
</evidence>
<evidence type="ECO:0000256" key="5">
    <source>
        <dbReference type="ARBA" id="ARBA00023054"/>
    </source>
</evidence>
<feature type="compositionally biased region" description="Polar residues" evidence="7">
    <location>
        <begin position="67"/>
        <end position="79"/>
    </location>
</feature>
<dbReference type="EMBL" id="SRJD01000031">
    <property type="protein sequence ID" value="TGA96073.1"/>
    <property type="molecule type" value="Genomic_DNA"/>
</dbReference>
<keyword evidence="9" id="KW-1185">Reference proteome</keyword>
<name>A0A4Z0GK72_9BACL</name>
<comment type="subcellular location">
    <subcellularLocation>
        <location evidence="1">Cytoplasm</location>
    </subcellularLocation>
</comment>
<evidence type="ECO:0000256" key="7">
    <source>
        <dbReference type="SAM" id="MobiDB-lite"/>
    </source>
</evidence>
<keyword evidence="4" id="KW-0133">Cell shape</keyword>
<dbReference type="InterPro" id="IPR007793">
    <property type="entry name" value="DivIVA_fam"/>
</dbReference>
<dbReference type="Gene3D" id="6.10.250.660">
    <property type="match status" value="1"/>
</dbReference>
<keyword evidence="5" id="KW-0175">Coiled coil</keyword>
<keyword evidence="3 8" id="KW-0132">Cell division</keyword>
<dbReference type="NCBIfam" id="NF010725">
    <property type="entry name" value="PRK14127.1"/>
    <property type="match status" value="1"/>
</dbReference>
<proteinExistence type="predicted"/>
<dbReference type="InterPro" id="IPR019933">
    <property type="entry name" value="DivIVA_domain"/>
</dbReference>
<sequence>MAEQKTVRLTKDDILHKEFKTSFHGYQPEEVDQFLDIVINDYNVFYAEILRLREENKRLKSERTLGTEEQGSQSYSDNLGQTNYDILKRLSNLEKHVFGNRLGE</sequence>
<keyword evidence="6" id="KW-0131">Cell cycle</keyword>
<dbReference type="AlphaFoldDB" id="A0A4Z0GK72"/>
<dbReference type="GO" id="GO:0008360">
    <property type="term" value="P:regulation of cell shape"/>
    <property type="evidence" value="ECO:0007669"/>
    <property type="project" value="UniProtKB-KW"/>
</dbReference>
<keyword evidence="2" id="KW-0963">Cytoplasm</keyword>
<reference evidence="8 9" key="1">
    <citation type="journal article" date="2015" name="Int. J. Syst. Evol. Microbiol.">
        <title>Sporolactobacillus shoreae sp. nov. and Sporolactobacillus spathodeae sp. nov., two spore-forming lactic acid bacteria isolated from tree barks in Thailand.</title>
        <authorList>
            <person name="Thamacharoensuk T."/>
            <person name="Kitahara M."/>
            <person name="Ohkuma M."/>
            <person name="Thongchul N."/>
            <person name="Tanasupawat S."/>
        </authorList>
    </citation>
    <scope>NUCLEOTIDE SEQUENCE [LARGE SCALE GENOMIC DNA]</scope>
    <source>
        <strain evidence="8 9">BK92</strain>
    </source>
</reference>
<evidence type="ECO:0000256" key="1">
    <source>
        <dbReference type="ARBA" id="ARBA00004496"/>
    </source>
</evidence>
<organism evidence="8 9">
    <name type="scientific">Sporolactobacillus shoreae</name>
    <dbReference type="NCBI Taxonomy" id="1465501"/>
    <lineage>
        <taxon>Bacteria</taxon>
        <taxon>Bacillati</taxon>
        <taxon>Bacillota</taxon>
        <taxon>Bacilli</taxon>
        <taxon>Bacillales</taxon>
        <taxon>Sporolactobacillaceae</taxon>
        <taxon>Sporolactobacillus</taxon>
    </lineage>
</organism>
<dbReference type="OrthoDB" id="389699at2"/>
<dbReference type="InterPro" id="IPR011229">
    <property type="entry name" value="Cell_cycle_GpsB"/>
</dbReference>
<dbReference type="PANTHER" id="PTHR35794:SF1">
    <property type="entry name" value="CELL CYCLE PROTEIN GPSB"/>
    <property type="match status" value="1"/>
</dbReference>
<evidence type="ECO:0000256" key="2">
    <source>
        <dbReference type="ARBA" id="ARBA00022490"/>
    </source>
</evidence>
<feature type="region of interest" description="Disordered" evidence="7">
    <location>
        <begin position="60"/>
        <end position="79"/>
    </location>
</feature>
<comment type="caution">
    <text evidence="8">The sequence shown here is derived from an EMBL/GenBank/DDBJ whole genome shotgun (WGS) entry which is preliminary data.</text>
</comment>
<dbReference type="PANTHER" id="PTHR35794">
    <property type="entry name" value="CELL DIVISION PROTEIN DIVIVA"/>
    <property type="match status" value="1"/>
</dbReference>
<dbReference type="Pfam" id="PF05103">
    <property type="entry name" value="DivIVA"/>
    <property type="match status" value="1"/>
</dbReference>
<dbReference type="PIRSF" id="PIRSF029938">
    <property type="entry name" value="UCP029938"/>
    <property type="match status" value="1"/>
</dbReference>
<dbReference type="GO" id="GO:0005737">
    <property type="term" value="C:cytoplasm"/>
    <property type="evidence" value="ECO:0007669"/>
    <property type="project" value="UniProtKB-SubCell"/>
</dbReference>
<dbReference type="GO" id="GO:0051301">
    <property type="term" value="P:cell division"/>
    <property type="evidence" value="ECO:0007669"/>
    <property type="project" value="UniProtKB-KW"/>
</dbReference>
<dbReference type="RefSeq" id="WP_135349944.1">
    <property type="nucleotide sequence ID" value="NZ_SRJD01000031.1"/>
</dbReference>